<dbReference type="InterPro" id="IPR051378">
    <property type="entry name" value="Cell2Cell_Antifungal"/>
</dbReference>
<evidence type="ECO:0000256" key="3">
    <source>
        <dbReference type="ARBA" id="ARBA00022729"/>
    </source>
</evidence>
<evidence type="ECO:0000313" key="13">
    <source>
        <dbReference type="Proteomes" id="UP001179952"/>
    </source>
</evidence>
<keyword evidence="5" id="KW-0965">Cell junction</keyword>
<keyword evidence="6" id="KW-1015">Disulfide bond</keyword>
<organism evidence="12 13">
    <name type="scientific">Acorus gramineus</name>
    <name type="common">Dwarf sweet flag</name>
    <dbReference type="NCBI Taxonomy" id="55184"/>
    <lineage>
        <taxon>Eukaryota</taxon>
        <taxon>Viridiplantae</taxon>
        <taxon>Streptophyta</taxon>
        <taxon>Embryophyta</taxon>
        <taxon>Tracheophyta</taxon>
        <taxon>Spermatophyta</taxon>
        <taxon>Magnoliopsida</taxon>
        <taxon>Liliopsida</taxon>
        <taxon>Acoraceae</taxon>
        <taxon>Acorus</taxon>
    </lineage>
</organism>
<comment type="similarity">
    <text evidence="8">Belongs to the cysteine-rich repeat secretory protein family. Plasmodesmata-located proteins (PDLD) subfamily.</text>
</comment>
<keyword evidence="13" id="KW-1185">Reference proteome</keyword>
<gene>
    <name evidence="12" type="ORF">QJS04_geneDACA005055</name>
</gene>
<evidence type="ECO:0000313" key="12">
    <source>
        <dbReference type="EMBL" id="KAK1268681.1"/>
    </source>
</evidence>
<proteinExistence type="inferred from homology"/>
<feature type="domain" description="Gnk2-homologous" evidence="11">
    <location>
        <begin position="130"/>
        <end position="229"/>
    </location>
</feature>
<dbReference type="EMBL" id="JAUJYN010000006">
    <property type="protein sequence ID" value="KAK1268681.1"/>
    <property type="molecule type" value="Genomic_DNA"/>
</dbReference>
<keyword evidence="12" id="KW-0418">Kinase</keyword>
<dbReference type="CDD" id="cd23509">
    <property type="entry name" value="Gnk2-like"/>
    <property type="match status" value="2"/>
</dbReference>
<sequence>MALIILLILTRSPFPTRSAERGRNFVELRCGTRPLPNNVTQSVIYFTANMETISNKVQSNRFGISSTGSGTDKKYGLAQCYDYLSQVECDLCFSELRTVSPLCFPSIGSRVYLDGCFLRVDDYVFYKEALGPTDHAICGNTTRYGPAFLASVGKAVAAAVSKAEVNGGYGEGRESSSAYAMASCLRTLDAGGCRECLSNASASARWCLPWSEGRVDNTGCFLREPIPPAVDVESANDAPEDHRRATPDADQSTVHG</sequence>
<evidence type="ECO:0000256" key="7">
    <source>
        <dbReference type="ARBA" id="ARBA00024184"/>
    </source>
</evidence>
<accession>A0AAV9AWI9</accession>
<feature type="chain" id="PRO_5043821411" evidence="10">
    <location>
        <begin position="19"/>
        <end position="256"/>
    </location>
</feature>
<dbReference type="PROSITE" id="PS51473">
    <property type="entry name" value="GNK2"/>
    <property type="match status" value="2"/>
</dbReference>
<dbReference type="GO" id="GO:0005886">
    <property type="term" value="C:plasma membrane"/>
    <property type="evidence" value="ECO:0007669"/>
    <property type="project" value="UniProtKB-SubCell"/>
</dbReference>
<evidence type="ECO:0000256" key="10">
    <source>
        <dbReference type="SAM" id="SignalP"/>
    </source>
</evidence>
<dbReference type="InterPro" id="IPR002902">
    <property type="entry name" value="GNK2"/>
</dbReference>
<dbReference type="GO" id="GO:0016301">
    <property type="term" value="F:kinase activity"/>
    <property type="evidence" value="ECO:0007669"/>
    <property type="project" value="UniProtKB-KW"/>
</dbReference>
<keyword evidence="12" id="KW-0675">Receptor</keyword>
<dbReference type="GO" id="GO:0009506">
    <property type="term" value="C:plasmodesma"/>
    <property type="evidence" value="ECO:0007669"/>
    <property type="project" value="UniProtKB-SubCell"/>
</dbReference>
<reference evidence="12" key="1">
    <citation type="journal article" date="2023" name="Nat. Commun.">
        <title>Diploid and tetraploid genomes of Acorus and the evolution of monocots.</title>
        <authorList>
            <person name="Ma L."/>
            <person name="Liu K.W."/>
            <person name="Li Z."/>
            <person name="Hsiao Y.Y."/>
            <person name="Qi Y."/>
            <person name="Fu T."/>
            <person name="Tang G.D."/>
            <person name="Zhang D."/>
            <person name="Sun W.H."/>
            <person name="Liu D.K."/>
            <person name="Li Y."/>
            <person name="Chen G.Z."/>
            <person name="Liu X.D."/>
            <person name="Liao X.Y."/>
            <person name="Jiang Y.T."/>
            <person name="Yu X."/>
            <person name="Hao Y."/>
            <person name="Huang J."/>
            <person name="Zhao X.W."/>
            <person name="Ke S."/>
            <person name="Chen Y.Y."/>
            <person name="Wu W.L."/>
            <person name="Hsu J.L."/>
            <person name="Lin Y.F."/>
            <person name="Huang M.D."/>
            <person name="Li C.Y."/>
            <person name="Huang L."/>
            <person name="Wang Z.W."/>
            <person name="Zhao X."/>
            <person name="Zhong W.Y."/>
            <person name="Peng D.H."/>
            <person name="Ahmad S."/>
            <person name="Lan S."/>
            <person name="Zhang J.S."/>
            <person name="Tsai W.C."/>
            <person name="Van de Peer Y."/>
            <person name="Liu Z.J."/>
        </authorList>
    </citation>
    <scope>NUCLEOTIDE SEQUENCE</scope>
    <source>
        <strain evidence="12">SCP</strain>
    </source>
</reference>
<evidence type="ECO:0000256" key="2">
    <source>
        <dbReference type="ARBA" id="ARBA00022581"/>
    </source>
</evidence>
<protein>
    <submittedName>
        <fullName evidence="12">Cysteine-rich receptor-like protein kinase 2</fullName>
    </submittedName>
</protein>
<feature type="region of interest" description="Disordered" evidence="9">
    <location>
        <begin position="231"/>
        <end position="256"/>
    </location>
</feature>
<name>A0AAV9AWI9_ACOGR</name>
<dbReference type="PANTHER" id="PTHR32080:SF27">
    <property type="entry name" value="OS01G0548750 PROTEIN"/>
    <property type="match status" value="1"/>
</dbReference>
<comment type="subcellular location">
    <subcellularLocation>
        <location evidence="7">Cell junction</location>
        <location evidence="7">Plasmodesma</location>
    </subcellularLocation>
    <subcellularLocation>
        <location evidence="1">Cell membrane</location>
        <topology evidence="1">Single-pass type I membrane protein</topology>
    </subcellularLocation>
</comment>
<evidence type="ECO:0000256" key="5">
    <source>
        <dbReference type="ARBA" id="ARBA00022949"/>
    </source>
</evidence>
<reference evidence="12" key="2">
    <citation type="submission" date="2023-06" db="EMBL/GenBank/DDBJ databases">
        <authorList>
            <person name="Ma L."/>
            <person name="Liu K.-W."/>
            <person name="Li Z."/>
            <person name="Hsiao Y.-Y."/>
            <person name="Qi Y."/>
            <person name="Fu T."/>
            <person name="Tang G."/>
            <person name="Zhang D."/>
            <person name="Sun W.-H."/>
            <person name="Liu D.-K."/>
            <person name="Li Y."/>
            <person name="Chen G.-Z."/>
            <person name="Liu X.-D."/>
            <person name="Liao X.-Y."/>
            <person name="Jiang Y.-T."/>
            <person name="Yu X."/>
            <person name="Hao Y."/>
            <person name="Huang J."/>
            <person name="Zhao X.-W."/>
            <person name="Ke S."/>
            <person name="Chen Y.-Y."/>
            <person name="Wu W.-L."/>
            <person name="Hsu J.-L."/>
            <person name="Lin Y.-F."/>
            <person name="Huang M.-D."/>
            <person name="Li C.-Y."/>
            <person name="Huang L."/>
            <person name="Wang Z.-W."/>
            <person name="Zhao X."/>
            <person name="Zhong W.-Y."/>
            <person name="Peng D.-H."/>
            <person name="Ahmad S."/>
            <person name="Lan S."/>
            <person name="Zhang J.-S."/>
            <person name="Tsai W.-C."/>
            <person name="Van De Peer Y."/>
            <person name="Liu Z.-J."/>
        </authorList>
    </citation>
    <scope>NUCLEOTIDE SEQUENCE</scope>
    <source>
        <strain evidence="12">SCP</strain>
        <tissue evidence="12">Leaves</tissue>
    </source>
</reference>
<evidence type="ECO:0000259" key="11">
    <source>
        <dbReference type="PROSITE" id="PS51473"/>
    </source>
</evidence>
<dbReference type="AlphaFoldDB" id="A0AAV9AWI9"/>
<keyword evidence="4" id="KW-0677">Repeat</keyword>
<dbReference type="Pfam" id="PF01657">
    <property type="entry name" value="Stress-antifung"/>
    <property type="match status" value="2"/>
</dbReference>
<keyword evidence="12" id="KW-0808">Transferase</keyword>
<keyword evidence="3 10" id="KW-0732">Signal</keyword>
<dbReference type="Gene3D" id="3.30.430.20">
    <property type="entry name" value="Gnk2 domain, C-X8-C-X2-C motif"/>
    <property type="match status" value="2"/>
</dbReference>
<feature type="domain" description="Gnk2-homologous" evidence="11">
    <location>
        <begin position="23"/>
        <end position="125"/>
    </location>
</feature>
<evidence type="ECO:0000256" key="1">
    <source>
        <dbReference type="ARBA" id="ARBA00004251"/>
    </source>
</evidence>
<feature type="signal peptide" evidence="10">
    <location>
        <begin position="1"/>
        <end position="18"/>
    </location>
</feature>
<comment type="caution">
    <text evidence="12">The sequence shown here is derived from an EMBL/GenBank/DDBJ whole genome shotgun (WGS) entry which is preliminary data.</text>
</comment>
<dbReference type="InterPro" id="IPR038408">
    <property type="entry name" value="GNK2_sf"/>
</dbReference>
<dbReference type="Proteomes" id="UP001179952">
    <property type="component" value="Unassembled WGS sequence"/>
</dbReference>
<evidence type="ECO:0000256" key="6">
    <source>
        <dbReference type="ARBA" id="ARBA00023157"/>
    </source>
</evidence>
<evidence type="ECO:0000256" key="8">
    <source>
        <dbReference type="ARBA" id="ARBA00038393"/>
    </source>
</evidence>
<evidence type="ECO:0000256" key="9">
    <source>
        <dbReference type="SAM" id="MobiDB-lite"/>
    </source>
</evidence>
<dbReference type="PANTHER" id="PTHR32080">
    <property type="entry name" value="ANTIFUNGAL PROTEIN GINKBILOBIN-2-LIKE"/>
    <property type="match status" value="1"/>
</dbReference>
<keyword evidence="2" id="KW-0945">Host-virus interaction</keyword>
<evidence type="ECO:0000256" key="4">
    <source>
        <dbReference type="ARBA" id="ARBA00022737"/>
    </source>
</evidence>